<proteinExistence type="predicted"/>
<organism evidence="2 3">
    <name type="scientific">Alloalcanivorax profundimaris</name>
    <dbReference type="NCBI Taxonomy" id="2735259"/>
    <lineage>
        <taxon>Bacteria</taxon>
        <taxon>Pseudomonadati</taxon>
        <taxon>Pseudomonadota</taxon>
        <taxon>Gammaproteobacteria</taxon>
        <taxon>Oceanospirillales</taxon>
        <taxon>Alcanivoracaceae</taxon>
        <taxon>Alloalcanivorax</taxon>
    </lineage>
</organism>
<evidence type="ECO:0000256" key="1">
    <source>
        <dbReference type="SAM" id="SignalP"/>
    </source>
</evidence>
<feature type="chain" id="PRO_5045912119" description="DUF3617 family protein" evidence="1">
    <location>
        <begin position="22"/>
        <end position="187"/>
    </location>
</feature>
<evidence type="ECO:0008006" key="4">
    <source>
        <dbReference type="Google" id="ProtNLM"/>
    </source>
</evidence>
<dbReference type="Proteomes" id="UP000662703">
    <property type="component" value="Unassembled WGS sequence"/>
</dbReference>
<sequence>MQKNALIAIAALPLLATTAIADELYPLKADGTAWSQVAKAEKRDKLSVAALSTDGEMEMVFTFQKIIGMEQFLGIFDHPAKECGQDGQAMTMNVPTENWRMEVNGQAFPSAANCREGRMQYTFTGVDAGHDITSALLEGESVTLSLPREGGRQEYTWEADGFKALAGERVKAYENSARYKAYAGQTR</sequence>
<dbReference type="EMBL" id="ARXX01000058">
    <property type="protein sequence ID" value="MBF5057789.1"/>
    <property type="molecule type" value="Genomic_DNA"/>
</dbReference>
<name>A0ABS0AV12_9GAMM</name>
<dbReference type="RefSeq" id="WP_194865920.1">
    <property type="nucleotide sequence ID" value="NZ_ARXX01000058.1"/>
</dbReference>
<evidence type="ECO:0000313" key="3">
    <source>
        <dbReference type="Proteomes" id="UP000662703"/>
    </source>
</evidence>
<reference evidence="2 3" key="1">
    <citation type="submission" date="2012-09" db="EMBL/GenBank/DDBJ databases">
        <title>Genome Sequence of alkane-degrading Bacterium Alcanivorax sp. 521-1.</title>
        <authorList>
            <person name="Lai Q."/>
            <person name="Shao Z."/>
        </authorList>
    </citation>
    <scope>NUCLEOTIDE SEQUENCE [LARGE SCALE GENOMIC DNA]</scope>
    <source>
        <strain evidence="2 3">521-1</strain>
    </source>
</reference>
<feature type="signal peptide" evidence="1">
    <location>
        <begin position="1"/>
        <end position="21"/>
    </location>
</feature>
<keyword evidence="3" id="KW-1185">Reference proteome</keyword>
<accession>A0ABS0AV12</accession>
<gene>
    <name evidence="2" type="ORF">Y5W_03083</name>
</gene>
<protein>
    <recommendedName>
        <fullName evidence="4">DUF3617 family protein</fullName>
    </recommendedName>
</protein>
<keyword evidence="1" id="KW-0732">Signal</keyword>
<evidence type="ECO:0000313" key="2">
    <source>
        <dbReference type="EMBL" id="MBF5057789.1"/>
    </source>
</evidence>
<comment type="caution">
    <text evidence="2">The sequence shown here is derived from an EMBL/GenBank/DDBJ whole genome shotgun (WGS) entry which is preliminary data.</text>
</comment>